<dbReference type="InterPro" id="IPR001466">
    <property type="entry name" value="Beta-lactam-related"/>
</dbReference>
<proteinExistence type="predicted"/>
<evidence type="ECO:0000256" key="1">
    <source>
        <dbReference type="SAM" id="MobiDB-lite"/>
    </source>
</evidence>
<dbReference type="OrthoDB" id="8191115at2759"/>
<dbReference type="PANTHER" id="PTHR46520">
    <property type="entry name" value="SERINE BETA-LACTAMASE-LIKE PROTEIN LACTB, MITOCHONDRIAL"/>
    <property type="match status" value="1"/>
</dbReference>
<dbReference type="GO" id="GO:0008233">
    <property type="term" value="F:peptidase activity"/>
    <property type="evidence" value="ECO:0007669"/>
    <property type="project" value="TreeGrafter"/>
</dbReference>
<evidence type="ECO:0000313" key="3">
    <source>
        <dbReference type="Proteomes" id="UP000515158"/>
    </source>
</evidence>
<evidence type="ECO:0000313" key="4">
    <source>
        <dbReference type="RefSeq" id="XP_034245393.1"/>
    </source>
</evidence>
<reference evidence="4" key="1">
    <citation type="submission" date="2025-08" db="UniProtKB">
        <authorList>
            <consortium name="RefSeq"/>
        </authorList>
    </citation>
    <scope>IDENTIFICATION</scope>
    <source>
        <tissue evidence="4">Total insect</tissue>
    </source>
</reference>
<dbReference type="GO" id="GO:0006508">
    <property type="term" value="P:proteolysis"/>
    <property type="evidence" value="ECO:0007669"/>
    <property type="project" value="TreeGrafter"/>
</dbReference>
<dbReference type="RefSeq" id="XP_034245393.1">
    <property type="nucleotide sequence ID" value="XM_034389502.1"/>
</dbReference>
<dbReference type="InterPro" id="IPR012338">
    <property type="entry name" value="Beta-lactam/transpept-like"/>
</dbReference>
<dbReference type="GO" id="GO:0005739">
    <property type="term" value="C:mitochondrion"/>
    <property type="evidence" value="ECO:0007669"/>
    <property type="project" value="TreeGrafter"/>
</dbReference>
<dbReference type="GO" id="GO:0019216">
    <property type="term" value="P:regulation of lipid metabolic process"/>
    <property type="evidence" value="ECO:0007669"/>
    <property type="project" value="TreeGrafter"/>
</dbReference>
<dbReference type="KEGG" id="tpal:117647636"/>
<feature type="domain" description="Beta-lactamase-related" evidence="2">
    <location>
        <begin position="93"/>
        <end position="442"/>
    </location>
</feature>
<dbReference type="Gene3D" id="3.40.710.10">
    <property type="entry name" value="DD-peptidase/beta-lactamase superfamily"/>
    <property type="match status" value="1"/>
</dbReference>
<dbReference type="Proteomes" id="UP000515158">
    <property type="component" value="Unplaced"/>
</dbReference>
<organism evidence="4">
    <name type="scientific">Thrips palmi</name>
    <name type="common">Melon thrips</name>
    <dbReference type="NCBI Taxonomy" id="161013"/>
    <lineage>
        <taxon>Eukaryota</taxon>
        <taxon>Metazoa</taxon>
        <taxon>Ecdysozoa</taxon>
        <taxon>Arthropoda</taxon>
        <taxon>Hexapoda</taxon>
        <taxon>Insecta</taxon>
        <taxon>Pterygota</taxon>
        <taxon>Neoptera</taxon>
        <taxon>Paraneoptera</taxon>
        <taxon>Thysanoptera</taxon>
        <taxon>Terebrantia</taxon>
        <taxon>Thripoidea</taxon>
        <taxon>Thripidae</taxon>
        <taxon>Thrips</taxon>
    </lineage>
</organism>
<dbReference type="InParanoid" id="A0A6P8YYZ8"/>
<accession>A0A6P8YYZ8</accession>
<dbReference type="AlphaFoldDB" id="A0A6P8YYZ8"/>
<keyword evidence="3" id="KW-1185">Reference proteome</keyword>
<dbReference type="GeneID" id="117647636"/>
<dbReference type="Pfam" id="PF00144">
    <property type="entry name" value="Beta-lactamase"/>
    <property type="match status" value="1"/>
</dbReference>
<dbReference type="PANTHER" id="PTHR46520:SF1">
    <property type="entry name" value="SERINE BETA-LACTAMASE-LIKE PROTEIN LACTB, MITOCHONDRIAL"/>
    <property type="match status" value="1"/>
</dbReference>
<protein>
    <submittedName>
        <fullName evidence="4">Serine beta-lactamase-like protein LACTB, mitochondrial</fullName>
    </submittedName>
</protein>
<gene>
    <name evidence="4" type="primary">LOC117647636</name>
</gene>
<evidence type="ECO:0000259" key="2">
    <source>
        <dbReference type="Pfam" id="PF00144"/>
    </source>
</evidence>
<dbReference type="InterPro" id="IPR052794">
    <property type="entry name" value="Mito_Ser_Protease_LACTB"/>
</dbReference>
<feature type="region of interest" description="Disordered" evidence="1">
    <location>
        <begin position="49"/>
        <end position="78"/>
    </location>
</feature>
<name>A0A6P8YYZ8_THRPL</name>
<dbReference type="SUPFAM" id="SSF56601">
    <property type="entry name" value="beta-lactamase/transpeptidase-like"/>
    <property type="match status" value="1"/>
</dbReference>
<sequence>MSRFGHHWRTVSGVVGGFTAGAAVSVFLLRHFDKPVPVTAAATAAATPADQLLRTQTRAPASTAPASAREGDVPPSVVPSASRYEAAVRTCRELVRQTKEEMGIPGVCVAVNVNGKTVWTEGFGYADVENAVPCTPNTVMRIASISKSITMAALARLWERGLVDLDQPVQHYVPNFPQKSFDGEPVEITTRMLVSHLSGIRHWKGGESTDPPDSSVVPEFYMNTKFKSVEDALSVFQDDDLIHKPGTTYLYSSPAWTLISAVMEKAAGTPYRDLMLDLFNQLGLRNTRLDLNDVLTPNRSRYYVRNKHGRLINSPSVDNSCKWAGGGLQSTVGDLVKFGDAMLYCYQGGPSGYLKKDTIDALWTVTPHTIKAPKSLAPTSGYGMGWVVTPELTHFGGVEPQTLSVNHTGGAVGASSILFIDPQPTNDQIAPSGITVAIIVNMQSVGLTRLAREISKCFLNSKQHLL</sequence>
<feature type="compositionally biased region" description="Low complexity" evidence="1">
    <location>
        <begin position="57"/>
        <end position="68"/>
    </location>
</feature>